<keyword evidence="1" id="KW-0732">Signal</keyword>
<dbReference type="EMBL" id="GBFH01000034">
    <property type="protein sequence ID" value="JAC59160.1"/>
    <property type="molecule type" value="mRNA"/>
</dbReference>
<organism evidence="2">
    <name type="scientific">Conus lividus</name>
    <name type="common">Livid cone</name>
    <dbReference type="NCBI Taxonomy" id="89426"/>
    <lineage>
        <taxon>Eukaryota</taxon>
        <taxon>Metazoa</taxon>
        <taxon>Spiralia</taxon>
        <taxon>Lophotrochozoa</taxon>
        <taxon>Mollusca</taxon>
        <taxon>Gastropoda</taxon>
        <taxon>Caenogastropoda</taxon>
        <taxon>Neogastropoda</taxon>
        <taxon>Conoidea</taxon>
        <taxon>Conidae</taxon>
        <taxon>Conus</taxon>
        <taxon>Lividoconus</taxon>
    </lineage>
</organism>
<feature type="chain" id="PRO_5001609041" evidence="1">
    <location>
        <begin position="20"/>
        <end position="73"/>
    </location>
</feature>
<feature type="signal peptide" evidence="1">
    <location>
        <begin position="1"/>
        <end position="19"/>
    </location>
</feature>
<feature type="non-terminal residue" evidence="2">
    <location>
        <position position="73"/>
    </location>
</feature>
<proteinExistence type="evidence at transcript level"/>
<sequence>QKATVLILAILLLLPLSTAQYDKGSQENAAQKELAITTRCVGTHHSCGEPGDPDCCGLLKCVSGICCPTTDGC</sequence>
<dbReference type="AlphaFoldDB" id="A0A061QL97"/>
<name>A0A061QL97_CONLI</name>
<reference evidence="2" key="1">
    <citation type="journal article" date="2014" name="Mol. Phylogenet. Evol.">
        <title>When everything converges: integrative taxonomy with shell, DNA and venomic data reveals Conus conco, a new species of cone snails (Gastropoda: Conoidea).</title>
        <authorList>
            <person name="Puillandre N."/>
            <person name="Stocklin R."/>
            <person name="Favreau P."/>
            <person name="Bianchi E."/>
            <person name="Perret F."/>
            <person name="Rivasseau A."/>
            <person name="Limpalaer L."/>
            <person name="Monnier E."/>
            <person name="Bouchet P."/>
        </authorList>
    </citation>
    <scope>NUCLEOTIDE SEQUENCE</scope>
    <source>
        <strain evidence="2">TA210811BE</strain>
        <tissue evidence="2">Foot</tissue>
    </source>
</reference>
<accession>A0A061QL97</accession>
<evidence type="ECO:0000313" key="2">
    <source>
        <dbReference type="EMBL" id="JAC59160.1"/>
    </source>
</evidence>
<feature type="non-terminal residue" evidence="2">
    <location>
        <position position="1"/>
    </location>
</feature>
<protein>
    <submittedName>
        <fullName evidence="2">Y-conotoxin</fullName>
    </submittedName>
</protein>
<evidence type="ECO:0000256" key="1">
    <source>
        <dbReference type="SAM" id="SignalP"/>
    </source>
</evidence>